<protein>
    <submittedName>
        <fullName evidence="1">Uncharacterized protein YwqG</fullName>
    </submittedName>
</protein>
<proteinExistence type="predicted"/>
<dbReference type="RefSeq" id="WP_307411143.1">
    <property type="nucleotide sequence ID" value="NZ_JAUSTW010000007.1"/>
</dbReference>
<dbReference type="InterPro" id="IPR035948">
    <property type="entry name" value="YwqG-like_sf"/>
</dbReference>
<dbReference type="Proteomes" id="UP001224122">
    <property type="component" value="Unassembled WGS sequence"/>
</dbReference>
<dbReference type="Pfam" id="PF09234">
    <property type="entry name" value="DUF1963"/>
    <property type="match status" value="1"/>
</dbReference>
<evidence type="ECO:0000313" key="1">
    <source>
        <dbReference type="EMBL" id="MDQ0200767.1"/>
    </source>
</evidence>
<dbReference type="PANTHER" id="PTHR36436:SF6">
    <property type="entry name" value="SLL5081 PROTEIN"/>
    <property type="match status" value="1"/>
</dbReference>
<dbReference type="Gene3D" id="2.30.320.10">
    <property type="entry name" value="YwqG-like"/>
    <property type="match status" value="1"/>
</dbReference>
<sequence length="263" mass="31086">MQQIDQLLREHELYHKKSAIISSLKNSIRMVKVGVDEKAIPIGSSKLGGLPDMPDEMEFPRYEKGYLWFIGQVNLKEAKPYDKDNLLPDSGILYLFYDAFEQPWGIEEDEGCFKVLYFDGDMTELKRREYPEESKDDYPLNAYKVLFHNMYTISEHPENLIFENEEEEENFWNFRQALIQPEDEEGNILPAHYMLGEPFNVQNDVFEELYDNEKEAVLLFQIDSDEEDLGVMWGDVGLLYFCIKKEELMRKQFDNVTFTLQCF</sequence>
<dbReference type="EMBL" id="JAUSTW010000007">
    <property type="protein sequence ID" value="MDQ0200767.1"/>
    <property type="molecule type" value="Genomic_DNA"/>
</dbReference>
<organism evidence="1 2">
    <name type="scientific">Neobacillus ginsengisoli</name>
    <dbReference type="NCBI Taxonomy" id="904295"/>
    <lineage>
        <taxon>Bacteria</taxon>
        <taxon>Bacillati</taxon>
        <taxon>Bacillota</taxon>
        <taxon>Bacilli</taxon>
        <taxon>Bacillales</taxon>
        <taxon>Bacillaceae</taxon>
        <taxon>Neobacillus</taxon>
    </lineage>
</organism>
<accession>A0ABT9XYW9</accession>
<dbReference type="SUPFAM" id="SSF103032">
    <property type="entry name" value="Hypothetical protein YwqG"/>
    <property type="match status" value="1"/>
</dbReference>
<keyword evidence="2" id="KW-1185">Reference proteome</keyword>
<reference evidence="1 2" key="1">
    <citation type="submission" date="2023-07" db="EMBL/GenBank/DDBJ databases">
        <title>Genomic Encyclopedia of Type Strains, Phase IV (KMG-IV): sequencing the most valuable type-strain genomes for metagenomic binning, comparative biology and taxonomic classification.</title>
        <authorList>
            <person name="Goeker M."/>
        </authorList>
    </citation>
    <scope>NUCLEOTIDE SEQUENCE [LARGE SCALE GENOMIC DNA]</scope>
    <source>
        <strain evidence="1 2">DSM 27594</strain>
    </source>
</reference>
<comment type="caution">
    <text evidence="1">The sequence shown here is derived from an EMBL/GenBank/DDBJ whole genome shotgun (WGS) entry which is preliminary data.</text>
</comment>
<gene>
    <name evidence="1" type="ORF">J2S10_003969</name>
</gene>
<dbReference type="InterPro" id="IPR015315">
    <property type="entry name" value="DUF1963"/>
</dbReference>
<dbReference type="PANTHER" id="PTHR36436">
    <property type="entry name" value="SLL5081 PROTEIN"/>
    <property type="match status" value="1"/>
</dbReference>
<evidence type="ECO:0000313" key="2">
    <source>
        <dbReference type="Proteomes" id="UP001224122"/>
    </source>
</evidence>
<name>A0ABT9XYW9_9BACI</name>